<sequence length="357" mass="37768">MSSADDGAYPAVYYDGVSSRRRQVEVRLGTQLDIIEHGSVLASWSYADMRRVDGSRGLRLTSAATATQVRLEIADEAAPRQLTTRCAALDQDRGGGQPLRIVGWSLAAAASIVLMTLYGIPLVADRLAALVPASAEQRLGAAVDKQVRALMGGKSCTGAEGQRAFAKMVEALRTAGNSAIPLEAQVLSSPVPNAVALPGGRIYLFEGLLSRARNSDEIAGVIAHEIGHAEHRDGLRSVIRTGGTSFLFGLLFGDITGSGAVIFASRMLLDASHSRDAETAADDYAIRAMTRLGRSPAPLGELLVRISGKDGGTTIIDSHPVSSERLERMRRATPTNAGPPILTDAEWQALRRVCATG</sequence>
<evidence type="ECO:0000256" key="2">
    <source>
        <dbReference type="ARBA" id="ARBA00022723"/>
    </source>
</evidence>
<protein>
    <submittedName>
        <fullName evidence="10">M48 family metallopeptidase</fullName>
    </submittedName>
</protein>
<evidence type="ECO:0000256" key="1">
    <source>
        <dbReference type="ARBA" id="ARBA00022670"/>
    </source>
</evidence>
<dbReference type="InterPro" id="IPR055518">
    <property type="entry name" value="DUF7092"/>
</dbReference>
<dbReference type="InterPro" id="IPR001915">
    <property type="entry name" value="Peptidase_M48"/>
</dbReference>
<evidence type="ECO:0000256" key="5">
    <source>
        <dbReference type="ARBA" id="ARBA00023049"/>
    </source>
</evidence>
<proteinExistence type="inferred from homology"/>
<dbReference type="PANTHER" id="PTHR22726:SF1">
    <property type="entry name" value="METALLOENDOPEPTIDASE OMA1, MITOCHONDRIAL"/>
    <property type="match status" value="1"/>
</dbReference>
<dbReference type="InterPro" id="IPR051156">
    <property type="entry name" value="Mito/Outer_Membr_Metalloprot"/>
</dbReference>
<dbReference type="EMBL" id="JAWDID010000024">
    <property type="protein sequence ID" value="MDU0341487.1"/>
    <property type="molecule type" value="Genomic_DNA"/>
</dbReference>
<keyword evidence="5 6" id="KW-0482">Metalloprotease</keyword>
<evidence type="ECO:0000256" key="6">
    <source>
        <dbReference type="RuleBase" id="RU003983"/>
    </source>
</evidence>
<comment type="caution">
    <text evidence="10">The sequence shown here is derived from an EMBL/GenBank/DDBJ whole genome shotgun (WGS) entry which is preliminary data.</text>
</comment>
<organism evidence="10 11">
    <name type="scientific">Bosea rubneri</name>
    <dbReference type="NCBI Taxonomy" id="3075434"/>
    <lineage>
        <taxon>Bacteria</taxon>
        <taxon>Pseudomonadati</taxon>
        <taxon>Pseudomonadota</taxon>
        <taxon>Alphaproteobacteria</taxon>
        <taxon>Hyphomicrobiales</taxon>
        <taxon>Boseaceae</taxon>
        <taxon>Bosea</taxon>
    </lineage>
</organism>
<evidence type="ECO:0000259" key="8">
    <source>
        <dbReference type="Pfam" id="PF01435"/>
    </source>
</evidence>
<accession>A0ABU3SAQ0</accession>
<dbReference type="PANTHER" id="PTHR22726">
    <property type="entry name" value="METALLOENDOPEPTIDASE OMA1"/>
    <property type="match status" value="1"/>
</dbReference>
<feature type="domain" description="DUF7092" evidence="9">
    <location>
        <begin position="10"/>
        <end position="85"/>
    </location>
</feature>
<comment type="cofactor">
    <cofactor evidence="6">
        <name>Zn(2+)</name>
        <dbReference type="ChEBI" id="CHEBI:29105"/>
    </cofactor>
    <text evidence="6">Binds 1 zinc ion per subunit.</text>
</comment>
<evidence type="ECO:0000256" key="7">
    <source>
        <dbReference type="SAM" id="Phobius"/>
    </source>
</evidence>
<dbReference type="Proteomes" id="UP001254257">
    <property type="component" value="Unassembled WGS sequence"/>
</dbReference>
<dbReference type="RefSeq" id="WP_316019306.1">
    <property type="nucleotide sequence ID" value="NZ_JAWDID010000024.1"/>
</dbReference>
<dbReference type="Gene3D" id="3.30.2010.10">
    <property type="entry name" value="Metalloproteases ('zincins'), catalytic domain"/>
    <property type="match status" value="1"/>
</dbReference>
<evidence type="ECO:0000313" key="10">
    <source>
        <dbReference type="EMBL" id="MDU0341487.1"/>
    </source>
</evidence>
<dbReference type="Pfam" id="PF23368">
    <property type="entry name" value="DUF7092"/>
    <property type="match status" value="1"/>
</dbReference>
<keyword evidence="1 6" id="KW-0645">Protease</keyword>
<keyword evidence="11" id="KW-1185">Reference proteome</keyword>
<evidence type="ECO:0000313" key="11">
    <source>
        <dbReference type="Proteomes" id="UP001254257"/>
    </source>
</evidence>
<dbReference type="Pfam" id="PF01435">
    <property type="entry name" value="Peptidase_M48"/>
    <property type="match status" value="1"/>
</dbReference>
<keyword evidence="7" id="KW-0472">Membrane</keyword>
<keyword evidence="7" id="KW-0812">Transmembrane</keyword>
<evidence type="ECO:0000256" key="3">
    <source>
        <dbReference type="ARBA" id="ARBA00022801"/>
    </source>
</evidence>
<feature type="domain" description="Peptidase M48" evidence="8">
    <location>
        <begin position="172"/>
        <end position="331"/>
    </location>
</feature>
<comment type="similarity">
    <text evidence="6">Belongs to the peptidase M48 family.</text>
</comment>
<evidence type="ECO:0000259" key="9">
    <source>
        <dbReference type="Pfam" id="PF23368"/>
    </source>
</evidence>
<feature type="transmembrane region" description="Helical" evidence="7">
    <location>
        <begin position="101"/>
        <end position="120"/>
    </location>
</feature>
<keyword evidence="7" id="KW-1133">Transmembrane helix</keyword>
<name>A0ABU3SAQ0_9HYPH</name>
<keyword evidence="2" id="KW-0479">Metal-binding</keyword>
<keyword evidence="4 6" id="KW-0862">Zinc</keyword>
<evidence type="ECO:0000256" key="4">
    <source>
        <dbReference type="ARBA" id="ARBA00022833"/>
    </source>
</evidence>
<dbReference type="CDD" id="cd07332">
    <property type="entry name" value="M48C_Oma1_like"/>
    <property type="match status" value="1"/>
</dbReference>
<keyword evidence="3 6" id="KW-0378">Hydrolase</keyword>
<gene>
    <name evidence="10" type="ORF">RKE40_16435</name>
</gene>
<reference evidence="10 11" key="1">
    <citation type="submission" date="2023-09" db="EMBL/GenBank/DDBJ databases">
        <title>Whole genome shotgun sequencing (WGS) of Bosea sp. ZW T0_25, isolated from stored onions (Allium cepa).</title>
        <authorList>
            <person name="Stoll D.A."/>
            <person name="Huch M."/>
        </authorList>
    </citation>
    <scope>NUCLEOTIDE SEQUENCE [LARGE SCALE GENOMIC DNA]</scope>
    <source>
        <strain evidence="10 11">ZW T0_25</strain>
    </source>
</reference>